<dbReference type="AlphaFoldDB" id="A0A3D8LEX7"/>
<proteinExistence type="predicted"/>
<organism evidence="1 2">
    <name type="scientific">Pontibacter diazotrophicus</name>
    <dbReference type="NCBI Taxonomy" id="1400979"/>
    <lineage>
        <taxon>Bacteria</taxon>
        <taxon>Pseudomonadati</taxon>
        <taxon>Bacteroidota</taxon>
        <taxon>Cytophagia</taxon>
        <taxon>Cytophagales</taxon>
        <taxon>Hymenobacteraceae</taxon>
        <taxon>Pontibacter</taxon>
    </lineage>
</organism>
<keyword evidence="2" id="KW-1185">Reference proteome</keyword>
<accession>A0A3D8LEX7</accession>
<name>A0A3D8LEX7_9BACT</name>
<dbReference type="Proteomes" id="UP000256708">
    <property type="component" value="Unassembled WGS sequence"/>
</dbReference>
<dbReference type="EMBL" id="QRGR01000006">
    <property type="protein sequence ID" value="RDV15991.1"/>
    <property type="molecule type" value="Genomic_DNA"/>
</dbReference>
<comment type="caution">
    <text evidence="1">The sequence shown here is derived from an EMBL/GenBank/DDBJ whole genome shotgun (WGS) entry which is preliminary data.</text>
</comment>
<evidence type="ECO:0000313" key="2">
    <source>
        <dbReference type="Proteomes" id="UP000256708"/>
    </source>
</evidence>
<evidence type="ECO:0000313" key="1">
    <source>
        <dbReference type="EMBL" id="RDV15991.1"/>
    </source>
</evidence>
<reference evidence="2" key="1">
    <citation type="submission" date="2018-08" db="EMBL/GenBank/DDBJ databases">
        <authorList>
            <person name="Liu Z.-W."/>
            <person name="Du Z.-J."/>
        </authorList>
    </citation>
    <scope>NUCLEOTIDE SEQUENCE [LARGE SCALE GENOMIC DNA]</scope>
    <source>
        <strain evidence="2">H4X</strain>
    </source>
</reference>
<protein>
    <submittedName>
        <fullName evidence="1">Uncharacterized protein</fullName>
    </submittedName>
</protein>
<gene>
    <name evidence="1" type="ORF">DXT99_06345</name>
</gene>
<sequence>MYNSAYAAGIGKQAVLIKSRYEPVDHRFMEAEAWLCFSVIAMNRGLQEYQRNRTLIKEI</sequence>